<dbReference type="WormBase" id="F22E5.17">
    <property type="protein sequence ID" value="CE44943"/>
    <property type="gene ID" value="WBGene00017712"/>
</dbReference>
<dbReference type="InParanoid" id="Q95X85"/>
<dbReference type="PhylomeDB" id="Q95X85"/>
<dbReference type="HOGENOM" id="CLU_937611_0_0_1"/>
<reference evidence="2 3" key="1">
    <citation type="journal article" date="1998" name="Science">
        <title>Genome sequence of the nematode C. elegans: a platform for investigating biology.</title>
        <authorList>
            <consortium name="The C. elegans sequencing consortium"/>
            <person name="Sulson J.E."/>
            <person name="Waterston R."/>
        </authorList>
    </citation>
    <scope>NUCLEOTIDE SEQUENCE [LARGE SCALE GENOMIC DNA]</scope>
    <source>
        <strain evidence="2 3">Bristol N2</strain>
    </source>
</reference>
<evidence type="ECO:0000313" key="3">
    <source>
        <dbReference type="Proteomes" id="UP000001940"/>
    </source>
</evidence>
<organism evidence="2 3">
    <name type="scientific">Caenorhabditis elegans</name>
    <dbReference type="NCBI Taxonomy" id="6239"/>
    <lineage>
        <taxon>Eukaryota</taxon>
        <taxon>Metazoa</taxon>
        <taxon>Ecdysozoa</taxon>
        <taxon>Nematoda</taxon>
        <taxon>Chromadorea</taxon>
        <taxon>Rhabditida</taxon>
        <taxon>Rhabditina</taxon>
        <taxon>Rhabditomorpha</taxon>
        <taxon>Rhabditoidea</taxon>
        <taxon>Rhabditidae</taxon>
        <taxon>Peloderinae</taxon>
        <taxon>Caenorhabditis</taxon>
    </lineage>
</organism>
<dbReference type="Pfam" id="PF07735">
    <property type="entry name" value="FBA_2"/>
    <property type="match status" value="1"/>
</dbReference>
<accession>G4SAU6</accession>
<dbReference type="CTD" id="173611"/>
<dbReference type="DIP" id="DIP-27138N"/>
<dbReference type="AlphaFoldDB" id="Q95X85"/>
<dbReference type="eggNOG" id="ENOG502R128">
    <property type="taxonomic scope" value="Eukaryota"/>
</dbReference>
<dbReference type="RefSeq" id="NP_494330.2">
    <property type="nucleotide sequence ID" value="NM_061929.4"/>
</dbReference>
<dbReference type="PANTHER" id="PTHR21503">
    <property type="entry name" value="F-BOX-CONTAINING HYPOTHETICAL PROTEIN C.ELEGANS"/>
    <property type="match status" value="1"/>
</dbReference>
<dbReference type="PaxDb" id="6239-F22E5.17"/>
<feature type="domain" description="Sdz-33 F-box" evidence="1">
    <location>
        <begin position="175"/>
        <end position="228"/>
    </location>
</feature>
<dbReference type="STRING" id="6239.F22E5.17.1"/>
<dbReference type="IntAct" id="Q95X85">
    <property type="interactions" value="1"/>
</dbReference>
<sequence length="297" mass="34637">MMMDGNGSSFPLFLLPTVALDRVLCSMTLHKLVEMSTISNRALNYVKSCVSRVPVAFTISFTANTLRIYFGLDPEPWCIDLLEPIGEIFLDLTLSLDGKWHTLTTEHNLMHILEFIRLRQPKLGSVQWTNNALSNEVYQHLMGTCAGASTWIFRMHCEEDFWHNPERFQKESFLLKSIEITQAFWITLEHLNAFHRCTRIKLKNMELTSQEVNVFLKGWTENSNLEHIRLDLEEFDGEVALEGLPLRKVTAEKKLDMNVDRRWTVYKIEKNDGTRAVILTRRRRFVLKLEQLGFDNE</sequence>
<evidence type="ECO:0000259" key="1">
    <source>
        <dbReference type="Pfam" id="PF07735"/>
    </source>
</evidence>
<protein>
    <submittedName>
        <fullName evidence="2">F-box associated domain-containing protein</fullName>
    </submittedName>
</protein>
<dbReference type="AGR" id="WB:WBGene00017712"/>
<evidence type="ECO:0000313" key="2">
    <source>
        <dbReference type="EMBL" id="CCD68468.1"/>
    </source>
</evidence>
<dbReference type="Proteomes" id="UP000001940">
    <property type="component" value="Chromosome II"/>
</dbReference>
<dbReference type="PANTHER" id="PTHR21503:SF8">
    <property type="entry name" value="F-BOX ASSOCIATED DOMAIN-CONTAINING PROTEIN-RELATED"/>
    <property type="match status" value="1"/>
</dbReference>
<dbReference type="KEGG" id="cel:CELE_F22E5.17"/>
<dbReference type="GeneID" id="173611"/>
<evidence type="ECO:0000313" key="4">
    <source>
        <dbReference type="WormBase" id="F22E5.17"/>
    </source>
</evidence>
<keyword evidence="3" id="KW-1185">Reference proteome</keyword>
<proteinExistence type="predicted"/>
<name>Q95X85_CAEEL</name>
<accession>Q95X85</accession>
<dbReference type="EMBL" id="BX284602">
    <property type="protein sequence ID" value="CCD68468.1"/>
    <property type="molecule type" value="Genomic_DNA"/>
</dbReference>
<gene>
    <name evidence="2" type="ORF">CELE_F22E5.17</name>
    <name evidence="2 4" type="ORF">F22E5.17</name>
</gene>
<dbReference type="InterPro" id="IPR012885">
    <property type="entry name" value="F-box_Sdz-33"/>
</dbReference>
<dbReference type="Bgee" id="WBGene00017712">
    <property type="expression patterns" value="Expressed in germ line (C elegans) and 3 other cell types or tissues"/>
</dbReference>
<dbReference type="FunCoup" id="Q95X85">
    <property type="interactions" value="311"/>
</dbReference>
<dbReference type="UCSC" id="F22E5.17">
    <property type="organism name" value="c. elegans"/>
</dbReference>